<dbReference type="InParanoid" id="B4CZS4"/>
<keyword evidence="1" id="KW-0812">Transmembrane</keyword>
<dbReference type="eggNOG" id="COG0699">
    <property type="taxonomic scope" value="Bacteria"/>
</dbReference>
<dbReference type="STRING" id="497964.CfE428DRAFT_2162"/>
<proteinExistence type="predicted"/>
<evidence type="ECO:0000313" key="2">
    <source>
        <dbReference type="EMBL" id="EDY20238.1"/>
    </source>
</evidence>
<dbReference type="EMBL" id="ABVL01000005">
    <property type="protein sequence ID" value="EDY20238.1"/>
    <property type="molecule type" value="Genomic_DNA"/>
</dbReference>
<evidence type="ECO:0008006" key="4">
    <source>
        <dbReference type="Google" id="ProtNLM"/>
    </source>
</evidence>
<dbReference type="Proteomes" id="UP000005824">
    <property type="component" value="Unassembled WGS sequence"/>
</dbReference>
<organism evidence="2 3">
    <name type="scientific">Chthoniobacter flavus Ellin428</name>
    <dbReference type="NCBI Taxonomy" id="497964"/>
    <lineage>
        <taxon>Bacteria</taxon>
        <taxon>Pseudomonadati</taxon>
        <taxon>Verrucomicrobiota</taxon>
        <taxon>Spartobacteria</taxon>
        <taxon>Chthoniobacterales</taxon>
        <taxon>Chthoniobacteraceae</taxon>
        <taxon>Chthoniobacter</taxon>
    </lineage>
</organism>
<dbReference type="Gene3D" id="3.40.50.300">
    <property type="entry name" value="P-loop containing nucleotide triphosphate hydrolases"/>
    <property type="match status" value="1"/>
</dbReference>
<reference evidence="2 3" key="1">
    <citation type="journal article" date="2011" name="J. Bacteriol.">
        <title>Genome sequence of Chthoniobacter flavus Ellin428, an aerobic heterotrophic soil bacterium.</title>
        <authorList>
            <person name="Kant R."/>
            <person name="van Passel M.W."/>
            <person name="Palva A."/>
            <person name="Lucas S."/>
            <person name="Lapidus A."/>
            <person name="Glavina Del Rio T."/>
            <person name="Dalin E."/>
            <person name="Tice H."/>
            <person name="Bruce D."/>
            <person name="Goodwin L."/>
            <person name="Pitluck S."/>
            <person name="Larimer F.W."/>
            <person name="Land M.L."/>
            <person name="Hauser L."/>
            <person name="Sangwan P."/>
            <person name="de Vos W.M."/>
            <person name="Janssen P.H."/>
            <person name="Smidt H."/>
        </authorList>
    </citation>
    <scope>NUCLEOTIDE SEQUENCE [LARGE SCALE GENOMIC DNA]</scope>
    <source>
        <strain evidence="2 3">Ellin428</strain>
    </source>
</reference>
<gene>
    <name evidence="2" type="ORF">CfE428DRAFT_2162</name>
</gene>
<dbReference type="InterPro" id="IPR027417">
    <property type="entry name" value="P-loop_NTPase"/>
</dbReference>
<dbReference type="AlphaFoldDB" id="B4CZS4"/>
<evidence type="ECO:0000256" key="1">
    <source>
        <dbReference type="SAM" id="Phobius"/>
    </source>
</evidence>
<keyword evidence="1" id="KW-0472">Membrane</keyword>
<evidence type="ECO:0000313" key="3">
    <source>
        <dbReference type="Proteomes" id="UP000005824"/>
    </source>
</evidence>
<dbReference type="SUPFAM" id="SSF52540">
    <property type="entry name" value="P-loop containing nucleoside triphosphate hydrolases"/>
    <property type="match status" value="1"/>
</dbReference>
<accession>B4CZS4</accession>
<dbReference type="RefSeq" id="WP_006979487.1">
    <property type="nucleotide sequence ID" value="NZ_ABVL01000005.1"/>
</dbReference>
<feature type="transmembrane region" description="Helical" evidence="1">
    <location>
        <begin position="415"/>
        <end position="433"/>
    </location>
</feature>
<keyword evidence="3" id="KW-1185">Reference proteome</keyword>
<name>B4CZS4_9BACT</name>
<sequence length="555" mass="61380">MIGDAYFQLRAQVGTGLFSLLRLAAEASAQVSTQSALRSSQWALREGFTFVAMGPEGGGKSGLLNALFEREFTGAAEPLTAGRIAVLRYGETPREQTPAADVIECHRPHIFLRDFTLIEAPGTVPFEAISPYFSRADLIFFVVSATGGVPDTWSFLARLSRDLLKRLVFIVWQSDRVSPEEGANAVKRLRQAMLKNLGQACPIFIGSKTDTAAREKLVRWIETEIIFSEPRRAKLQKIDEAARVALREIVNKPRAERQALERQRLQVRSLRDDLVEREEQAERQVAGSLWALAQNTESLRWRAEVALRERVGPLALLWRRSLGLHDFAYEIEEQARALLAVQLRDHLIALEADLRESVGECLRESSKLLGEKKVEKPPEFPRESIQDALTTMEPPLEVERAVLGAYANAACTLRLPLFAALAAIGVALGTAIAGQTADFLILLAVQSTVFVFLLAFLLRQNVIASLGWHFTENRASLVAVLEPPLRGAIAEYYAGIAPAIEARAEQLAGEGQRNEPLLARLAQIEETFARLENDLRSGLTRSESLWTDANAPDGG</sequence>
<comment type="caution">
    <text evidence="2">The sequence shown here is derived from an EMBL/GenBank/DDBJ whole genome shotgun (WGS) entry which is preliminary data.</text>
</comment>
<keyword evidence="1" id="KW-1133">Transmembrane helix</keyword>
<feature type="transmembrane region" description="Helical" evidence="1">
    <location>
        <begin position="439"/>
        <end position="458"/>
    </location>
</feature>
<protein>
    <recommendedName>
        <fullName evidence="4">G domain-containing protein</fullName>
    </recommendedName>
</protein>